<evidence type="ECO:0000256" key="9">
    <source>
        <dbReference type="ARBA" id="ARBA00022864"/>
    </source>
</evidence>
<dbReference type="InterPro" id="IPR042240">
    <property type="entry name" value="CHASE_sf"/>
</dbReference>
<dbReference type="GO" id="GO:0009736">
    <property type="term" value="P:cytokinin-activated signaling pathway"/>
    <property type="evidence" value="ECO:0007669"/>
    <property type="project" value="UniProtKB-KW"/>
</dbReference>
<evidence type="ECO:0000256" key="5">
    <source>
        <dbReference type="ARBA" id="ARBA00022553"/>
    </source>
</evidence>
<dbReference type="GO" id="GO:0005634">
    <property type="term" value="C:nucleus"/>
    <property type="evidence" value="ECO:0007669"/>
    <property type="project" value="TreeGrafter"/>
</dbReference>
<feature type="modified residue" description="4-aspartylphosphate" evidence="13">
    <location>
        <position position="814"/>
    </location>
</feature>
<evidence type="ECO:0000256" key="15">
    <source>
        <dbReference type="SAM" id="SignalP"/>
    </source>
</evidence>
<dbReference type="Pfam" id="PF00072">
    <property type="entry name" value="Response_reg"/>
    <property type="match status" value="1"/>
</dbReference>
<feature type="domain" description="Response regulatory" evidence="17">
    <location>
        <begin position="764"/>
        <end position="897"/>
    </location>
</feature>
<organism evidence="19 20">
    <name type="scientific">Carex littledalei</name>
    <dbReference type="NCBI Taxonomy" id="544730"/>
    <lineage>
        <taxon>Eukaryota</taxon>
        <taxon>Viridiplantae</taxon>
        <taxon>Streptophyta</taxon>
        <taxon>Embryophyta</taxon>
        <taxon>Tracheophyta</taxon>
        <taxon>Spermatophyta</taxon>
        <taxon>Magnoliopsida</taxon>
        <taxon>Liliopsida</taxon>
        <taxon>Poales</taxon>
        <taxon>Cyperaceae</taxon>
        <taxon>Cyperoideae</taxon>
        <taxon>Cariceae</taxon>
        <taxon>Carex</taxon>
        <taxon>Carex subgen. Euthyceras</taxon>
    </lineage>
</organism>
<dbReference type="PANTHER" id="PTHR43719">
    <property type="entry name" value="TWO-COMPONENT HISTIDINE KINASE"/>
    <property type="match status" value="1"/>
</dbReference>
<name>A0A833RB04_9POAL</name>
<comment type="caution">
    <text evidence="19">The sequence shown here is derived from an EMBL/GenBank/DDBJ whole genome shotgun (WGS) entry which is preliminary data.</text>
</comment>
<feature type="chain" id="PRO_5032548361" description="histidine kinase" evidence="15">
    <location>
        <begin position="23"/>
        <end position="906"/>
    </location>
</feature>
<keyword evidence="10 14" id="KW-1133">Transmembrane helix</keyword>
<keyword evidence="11" id="KW-0902">Two-component regulatory system</keyword>
<feature type="domain" description="Histidine kinase" evidence="16">
    <location>
        <begin position="354"/>
        <end position="593"/>
    </location>
</feature>
<evidence type="ECO:0000313" key="19">
    <source>
        <dbReference type="EMBL" id="KAF3332093.1"/>
    </source>
</evidence>
<protein>
    <recommendedName>
        <fullName evidence="4">histidine kinase</fullName>
        <ecNumber evidence="4">2.7.13.3</ecNumber>
    </recommendedName>
</protein>
<dbReference type="Gene3D" id="6.10.250.1190">
    <property type="match status" value="1"/>
</dbReference>
<dbReference type="InterPro" id="IPR000836">
    <property type="entry name" value="PRTase_dom"/>
</dbReference>
<dbReference type="EMBL" id="SWLB01000012">
    <property type="protein sequence ID" value="KAF3332093.1"/>
    <property type="molecule type" value="Genomic_DNA"/>
</dbReference>
<evidence type="ECO:0000256" key="8">
    <source>
        <dbReference type="ARBA" id="ARBA00022777"/>
    </source>
</evidence>
<evidence type="ECO:0000256" key="13">
    <source>
        <dbReference type="PROSITE-ProRule" id="PRU00169"/>
    </source>
</evidence>
<dbReference type="GO" id="GO:0000160">
    <property type="term" value="P:phosphorelay signal transduction system"/>
    <property type="evidence" value="ECO:0007669"/>
    <property type="project" value="UniProtKB-KW"/>
</dbReference>
<dbReference type="FunFam" id="3.30.450.350:FF:000001">
    <property type="entry name" value="Histidine kinase 4"/>
    <property type="match status" value="1"/>
</dbReference>
<dbReference type="SUPFAM" id="SSF52172">
    <property type="entry name" value="CheY-like"/>
    <property type="match status" value="2"/>
</dbReference>
<evidence type="ECO:0000256" key="4">
    <source>
        <dbReference type="ARBA" id="ARBA00012438"/>
    </source>
</evidence>
<dbReference type="InterPro" id="IPR003594">
    <property type="entry name" value="HATPase_dom"/>
</dbReference>
<evidence type="ECO:0000256" key="10">
    <source>
        <dbReference type="ARBA" id="ARBA00022989"/>
    </source>
</evidence>
<dbReference type="InterPro" id="IPR006189">
    <property type="entry name" value="CHASE_dom"/>
</dbReference>
<dbReference type="SMART" id="SM01079">
    <property type="entry name" value="CHASE"/>
    <property type="match status" value="1"/>
</dbReference>
<dbReference type="PANTHER" id="PTHR43719:SF51">
    <property type="entry name" value="HISTIDINE KINASE 4"/>
    <property type="match status" value="1"/>
</dbReference>
<keyword evidence="20" id="KW-1185">Reference proteome</keyword>
<accession>A0A833RB04</accession>
<evidence type="ECO:0000256" key="12">
    <source>
        <dbReference type="ARBA" id="ARBA00023136"/>
    </source>
</evidence>
<keyword evidence="15" id="KW-0732">Signal</keyword>
<evidence type="ECO:0000256" key="1">
    <source>
        <dbReference type="ARBA" id="ARBA00000085"/>
    </source>
</evidence>
<keyword evidence="7 14" id="KW-0812">Transmembrane</keyword>
<dbReference type="InterPro" id="IPR001789">
    <property type="entry name" value="Sig_transdc_resp-reg_receiver"/>
</dbReference>
<dbReference type="CDD" id="cd06223">
    <property type="entry name" value="PRTases_typeI"/>
    <property type="match status" value="1"/>
</dbReference>
<dbReference type="SUPFAM" id="SSF55874">
    <property type="entry name" value="ATPase domain of HSP90 chaperone/DNA topoisomerase II/histidine kinase"/>
    <property type="match status" value="1"/>
</dbReference>
<evidence type="ECO:0000259" key="16">
    <source>
        <dbReference type="PROSITE" id="PS50109"/>
    </source>
</evidence>
<evidence type="ECO:0000256" key="7">
    <source>
        <dbReference type="ARBA" id="ARBA00022692"/>
    </source>
</evidence>
<gene>
    <name evidence="19" type="ORF">FCM35_KLT03499</name>
</gene>
<feature type="domain" description="Response regulatory" evidence="17">
    <location>
        <begin position="618"/>
        <end position="734"/>
    </location>
</feature>
<evidence type="ECO:0000256" key="6">
    <source>
        <dbReference type="ARBA" id="ARBA00022679"/>
    </source>
</evidence>
<dbReference type="PROSITE" id="PS50109">
    <property type="entry name" value="HIS_KIN"/>
    <property type="match status" value="1"/>
</dbReference>
<dbReference type="Pfam" id="PF03924">
    <property type="entry name" value="CHASE"/>
    <property type="match status" value="1"/>
</dbReference>
<dbReference type="OrthoDB" id="303614at2759"/>
<dbReference type="GO" id="GO:0012505">
    <property type="term" value="C:endomembrane system"/>
    <property type="evidence" value="ECO:0007669"/>
    <property type="project" value="UniProtKB-SubCell"/>
</dbReference>
<evidence type="ECO:0000256" key="2">
    <source>
        <dbReference type="ARBA" id="ARBA00002427"/>
    </source>
</evidence>
<keyword evidence="9" id="KW-0932">Cytokinin signaling pathway</keyword>
<sequence>MAVMWVLVSGLIWVGLHLYIRGESMQKAEESLLSMCDERARMLQDQFAVSVNHFQALAILISTFHYEKHPSAIDQDTFAYYTAKTALERPLLNGVAYAQRVLRSEREAFERQQGWTIKTFEGVSSPEKDEYAPVIYSQETVSYIEALDMMSGEEDHENILKARATGKAVLTNPFRLLGSNHLGVVLTFPVYRSSLPKDATLEQRIEATVGYLGGAFDVESLVENLLRQLAGNQDIVVNVYDVTNASEPLIMYGPQSTNSYQSPSHVSVLDFGDPFRKHEMKCRYRQKVPIPLSAITTPSGVFVICMLAGYILFAAWSRYDSVKEDCRKMEELKVQAEAADVAKSQTARVCGKALVSLINEVLDREKIESGKLELEAVPFDLRFLLDDVVSLFSSKSREKCIELAAFVSDDVPQIVIGDPGRFRQIITNLVGNSVKFTKRGHIFVQVHLADNSYQHTGLSEEETLLGDTFNYTPNTLSGFEAADRTNSWENFRLLLNNPYSDLHASEHSCKWNSEKTTLVVSVEDTGIGIPLHAQDRVFAPFMQVDSSTSRMYGGTGIGLSISKCLVELMGGQISFVSRPHVGSTFIFTATFRQGQNGNFGDVNRALIESLPDDFRGINVFLVDERPVRSAVTVYHLKRLGIHADVGSNIRMALHAMKRLQVLLLERDSWNPVTDATLFDQLKELKQKGLISEVPKTILLATSELNQTKFDMYFNMVITKPLRASTLAACLQNVLGLEDYRRSLSGREMESGSGSALCRLLEGKRILIVDDNKVNLRVAAGILRKYGAKVECVERGRDALTLLRLPHDFDACFMDIQMPEMDGFEATRQIRLMESNAKEKFKSTREPSNWSRWHLPVLAMTADVIQATSEECIKWGMDGYISKPFDEEQLYQAISRSFVSNLNTNSG</sequence>
<dbReference type="InterPro" id="IPR050956">
    <property type="entry name" value="2C_system_His_kinase"/>
</dbReference>
<dbReference type="AlphaFoldDB" id="A0A833RB04"/>
<evidence type="ECO:0000259" key="18">
    <source>
        <dbReference type="PROSITE" id="PS50839"/>
    </source>
</evidence>
<proteinExistence type="predicted"/>
<comment type="caution">
    <text evidence="13">Lacks conserved residue(s) required for the propagation of feature annotation.</text>
</comment>
<dbReference type="InterPro" id="IPR011006">
    <property type="entry name" value="CheY-like_superfamily"/>
</dbReference>
<dbReference type="GO" id="GO:0004673">
    <property type="term" value="F:protein histidine kinase activity"/>
    <property type="evidence" value="ECO:0007669"/>
    <property type="project" value="UniProtKB-EC"/>
</dbReference>
<evidence type="ECO:0000256" key="14">
    <source>
        <dbReference type="SAM" id="Phobius"/>
    </source>
</evidence>
<dbReference type="InterPro" id="IPR005467">
    <property type="entry name" value="His_kinase_dom"/>
</dbReference>
<evidence type="ECO:0000256" key="11">
    <source>
        <dbReference type="ARBA" id="ARBA00023012"/>
    </source>
</evidence>
<dbReference type="PROSITE" id="PS50110">
    <property type="entry name" value="RESPONSE_REGULATORY"/>
    <property type="match status" value="2"/>
</dbReference>
<evidence type="ECO:0000259" key="17">
    <source>
        <dbReference type="PROSITE" id="PS50110"/>
    </source>
</evidence>
<dbReference type="SMART" id="SM00387">
    <property type="entry name" value="HATPase_c"/>
    <property type="match status" value="1"/>
</dbReference>
<dbReference type="Gene3D" id="3.40.50.2300">
    <property type="match status" value="2"/>
</dbReference>
<dbReference type="PROSITE" id="PS50839">
    <property type="entry name" value="CHASE"/>
    <property type="match status" value="1"/>
</dbReference>
<dbReference type="PRINTS" id="PR00344">
    <property type="entry name" value="BCTRLSENSOR"/>
</dbReference>
<dbReference type="CDD" id="cd16922">
    <property type="entry name" value="HATPase_EvgS-ArcB-TorS-like"/>
    <property type="match status" value="1"/>
</dbReference>
<comment type="function">
    <text evidence="2">Cytokinin receptor related to bacterial two-component regulators. Functions as a histidine kinase and transmits the stress signal to a downstream MAPK cascade.</text>
</comment>
<dbReference type="Pfam" id="PF24896">
    <property type="entry name" value="Receiver_CRE1"/>
    <property type="match status" value="1"/>
</dbReference>
<dbReference type="InterPro" id="IPR036890">
    <property type="entry name" value="HATPase_C_sf"/>
</dbReference>
<keyword evidence="6" id="KW-0808">Transferase</keyword>
<dbReference type="Gene3D" id="3.30.565.10">
    <property type="entry name" value="Histidine kinase-like ATPase, C-terminal domain"/>
    <property type="match status" value="1"/>
</dbReference>
<keyword evidence="8 19" id="KW-0418">Kinase</keyword>
<reference evidence="19" key="1">
    <citation type="submission" date="2020-01" db="EMBL/GenBank/DDBJ databases">
        <title>Genome sequence of Kobresia littledalei, the first chromosome-level genome in the family Cyperaceae.</title>
        <authorList>
            <person name="Qu G."/>
        </authorList>
    </citation>
    <scope>NUCLEOTIDE SEQUENCE</scope>
    <source>
        <strain evidence="19">C.B.Clarke</strain>
        <tissue evidence="19">Leaf</tissue>
    </source>
</reference>
<evidence type="ECO:0000313" key="20">
    <source>
        <dbReference type="Proteomes" id="UP000623129"/>
    </source>
</evidence>
<dbReference type="Gene3D" id="3.30.450.350">
    <property type="entry name" value="CHASE domain"/>
    <property type="match status" value="1"/>
</dbReference>
<keyword evidence="5 13" id="KW-0597">Phosphoprotein</keyword>
<feature type="domain" description="CHASE" evidence="18">
    <location>
        <begin position="69"/>
        <end position="281"/>
    </location>
</feature>
<evidence type="ECO:0000256" key="3">
    <source>
        <dbReference type="ARBA" id="ARBA00004127"/>
    </source>
</evidence>
<keyword evidence="12 14" id="KW-0472">Membrane</keyword>
<feature type="signal peptide" evidence="15">
    <location>
        <begin position="1"/>
        <end position="22"/>
    </location>
</feature>
<dbReference type="EC" id="2.7.13.3" evidence="4"/>
<dbReference type="SMART" id="SM00448">
    <property type="entry name" value="REC"/>
    <property type="match status" value="1"/>
</dbReference>
<comment type="subcellular location">
    <subcellularLocation>
        <location evidence="3">Endomembrane system</location>
        <topology evidence="3">Multi-pass membrane protein</topology>
    </subcellularLocation>
</comment>
<dbReference type="Pfam" id="PF02518">
    <property type="entry name" value="HATPase_c"/>
    <property type="match status" value="1"/>
</dbReference>
<comment type="catalytic activity">
    <reaction evidence="1">
        <text>ATP + protein L-histidine = ADP + protein N-phospho-L-histidine.</text>
        <dbReference type="EC" id="2.7.13.3"/>
    </reaction>
</comment>
<dbReference type="InterPro" id="IPR004358">
    <property type="entry name" value="Sig_transdc_His_kin-like_C"/>
</dbReference>
<dbReference type="Proteomes" id="UP000623129">
    <property type="component" value="Unassembled WGS sequence"/>
</dbReference>
<feature type="transmembrane region" description="Helical" evidence="14">
    <location>
        <begin position="290"/>
        <end position="313"/>
    </location>
</feature>
<dbReference type="CDD" id="cd17546">
    <property type="entry name" value="REC_hyHK_CKI1_RcsC-like"/>
    <property type="match status" value="1"/>
</dbReference>
<dbReference type="InterPro" id="IPR056839">
    <property type="entry name" value="Receiver_AHK4/CRE1_1st"/>
</dbReference>